<feature type="non-terminal residue" evidence="1">
    <location>
        <position position="1"/>
    </location>
</feature>
<keyword evidence="2" id="KW-1185">Reference proteome</keyword>
<proteinExistence type="predicted"/>
<sequence length="66" mass="7483">FQGLAENEIVNLAEKLEAKEDETGVAEVIKSHSEEVSNNDFFSLMSARGKRARKWKSTQHFTMKAI</sequence>
<protein>
    <submittedName>
        <fullName evidence="1">Uncharacterized protein</fullName>
    </submittedName>
</protein>
<evidence type="ECO:0000313" key="2">
    <source>
        <dbReference type="Proteomes" id="UP001381693"/>
    </source>
</evidence>
<comment type="caution">
    <text evidence="1">The sequence shown here is derived from an EMBL/GenBank/DDBJ whole genome shotgun (WGS) entry which is preliminary data.</text>
</comment>
<dbReference type="EMBL" id="JAXCGZ010002354">
    <property type="protein sequence ID" value="KAK7084005.1"/>
    <property type="molecule type" value="Genomic_DNA"/>
</dbReference>
<accession>A0AAN8XTL1</accession>
<name>A0AAN8XTL1_HALRR</name>
<evidence type="ECO:0000313" key="1">
    <source>
        <dbReference type="EMBL" id="KAK7084005.1"/>
    </source>
</evidence>
<feature type="non-terminal residue" evidence="1">
    <location>
        <position position="66"/>
    </location>
</feature>
<dbReference type="AlphaFoldDB" id="A0AAN8XTL1"/>
<organism evidence="1 2">
    <name type="scientific">Halocaridina rubra</name>
    <name type="common">Hawaiian red shrimp</name>
    <dbReference type="NCBI Taxonomy" id="373956"/>
    <lineage>
        <taxon>Eukaryota</taxon>
        <taxon>Metazoa</taxon>
        <taxon>Ecdysozoa</taxon>
        <taxon>Arthropoda</taxon>
        <taxon>Crustacea</taxon>
        <taxon>Multicrustacea</taxon>
        <taxon>Malacostraca</taxon>
        <taxon>Eumalacostraca</taxon>
        <taxon>Eucarida</taxon>
        <taxon>Decapoda</taxon>
        <taxon>Pleocyemata</taxon>
        <taxon>Caridea</taxon>
        <taxon>Atyoidea</taxon>
        <taxon>Atyidae</taxon>
        <taxon>Halocaridina</taxon>
    </lineage>
</organism>
<dbReference type="Proteomes" id="UP001381693">
    <property type="component" value="Unassembled WGS sequence"/>
</dbReference>
<reference evidence="1 2" key="1">
    <citation type="submission" date="2023-11" db="EMBL/GenBank/DDBJ databases">
        <title>Halocaridina rubra genome assembly.</title>
        <authorList>
            <person name="Smith C."/>
        </authorList>
    </citation>
    <scope>NUCLEOTIDE SEQUENCE [LARGE SCALE GENOMIC DNA]</scope>
    <source>
        <strain evidence="1">EP-1</strain>
        <tissue evidence="1">Whole</tissue>
    </source>
</reference>
<gene>
    <name evidence="1" type="ORF">SK128_002541</name>
</gene>